<protein>
    <submittedName>
        <fullName evidence="1">Uncharacterized protein</fullName>
    </submittedName>
</protein>
<evidence type="ECO:0000313" key="2">
    <source>
        <dbReference type="Proteomes" id="UP000248640"/>
    </source>
</evidence>
<reference evidence="1 2" key="1">
    <citation type="submission" date="2018-06" db="EMBL/GenBank/DDBJ databases">
        <authorList>
            <consortium name="Pathogen Informatics"/>
            <person name="Doyle S."/>
        </authorList>
    </citation>
    <scope>NUCLEOTIDE SEQUENCE [LARGE SCALE GENOMIC DNA]</scope>
    <source>
        <strain evidence="1 2">NCTC10038</strain>
    </source>
</reference>
<accession>A0A8B4ICA0</accession>
<evidence type="ECO:0000313" key="1">
    <source>
        <dbReference type="EMBL" id="SQF94033.1"/>
    </source>
</evidence>
<proteinExistence type="predicted"/>
<dbReference type="AlphaFoldDB" id="A0A8B4ICA0"/>
<organism evidence="1 2">
    <name type="scientific">Pseudomonas fluorescens</name>
    <dbReference type="NCBI Taxonomy" id="294"/>
    <lineage>
        <taxon>Bacteria</taxon>
        <taxon>Pseudomonadati</taxon>
        <taxon>Pseudomonadota</taxon>
        <taxon>Gammaproteobacteria</taxon>
        <taxon>Pseudomonadales</taxon>
        <taxon>Pseudomonadaceae</taxon>
        <taxon>Pseudomonas</taxon>
    </lineage>
</organism>
<name>A0A8B4ICA0_PSEFL</name>
<gene>
    <name evidence="1" type="ORF">NCTC10038_05108</name>
</gene>
<dbReference type="Proteomes" id="UP000248640">
    <property type="component" value="Chromosome 1"/>
</dbReference>
<sequence>MQVDQVRRKHVHAEHVGKGVAFVAWRFCDPRRSVVDDRAQAVGVGFKGCDEGQDPGFTGKIRKHAERAAFAQGRNAGAFAAVAENHRMALVQQAFGAMQADTLAGAGNQDRGVRCSHGGLKSLAD</sequence>
<dbReference type="EMBL" id="LS483372">
    <property type="protein sequence ID" value="SQF94033.1"/>
    <property type="molecule type" value="Genomic_DNA"/>
</dbReference>